<dbReference type="OrthoDB" id="6363845at2"/>
<dbReference type="RefSeq" id="WP_099618962.1">
    <property type="nucleotide sequence ID" value="NZ_KZ319341.1"/>
</dbReference>
<gene>
    <name evidence="2" type="ORF">CLH62_14735</name>
</gene>
<reference evidence="2 3" key="1">
    <citation type="submission" date="2017-09" db="EMBL/GenBank/DDBJ databases">
        <title>The draft genome sequences of Marinobacter guineae M3B.</title>
        <authorList>
            <person name="Cao J."/>
        </authorList>
    </citation>
    <scope>NUCLEOTIDE SEQUENCE [LARGE SCALE GENOMIC DNA]</scope>
    <source>
        <strain evidence="2 3">M3B</strain>
    </source>
</reference>
<protein>
    <submittedName>
        <fullName evidence="2">Uncharacterized protein</fullName>
    </submittedName>
</protein>
<feature type="region of interest" description="Disordered" evidence="1">
    <location>
        <begin position="19"/>
        <end position="61"/>
    </location>
</feature>
<dbReference type="EMBL" id="NTFI01000005">
    <property type="protein sequence ID" value="PHQ24184.1"/>
    <property type="molecule type" value="Genomic_DNA"/>
</dbReference>
<evidence type="ECO:0000256" key="1">
    <source>
        <dbReference type="SAM" id="MobiDB-lite"/>
    </source>
</evidence>
<comment type="caution">
    <text evidence="2">The sequence shown here is derived from an EMBL/GenBank/DDBJ whole genome shotgun (WGS) entry which is preliminary data.</text>
</comment>
<evidence type="ECO:0000313" key="2">
    <source>
        <dbReference type="EMBL" id="PHQ24184.1"/>
    </source>
</evidence>
<sequence length="222" mass="24594">MSLLTSLIRASTQFQQAMEKRQTPATGPEASAARSQGKTVEAELTDGDDRFTPSDSNQTDLGRLKSRNLAMADYKQTVGQDLAFVRETLRHKLAEYNLHPATTLNVSKDENGGVAVEGKIADKTRALIEKDLNVNKNFKEAFNRLSVNEPTLDFMDNALKLNQAYGVNNPLLDTLISENQQFNGLQDLVHRYDTMRRSVSAEQIEAAGGNTRAYAFNLNARA</sequence>
<evidence type="ECO:0000313" key="3">
    <source>
        <dbReference type="Proteomes" id="UP000229044"/>
    </source>
</evidence>
<dbReference type="Proteomes" id="UP000229044">
    <property type="component" value="Unassembled WGS sequence"/>
</dbReference>
<name>A0A2G1VBT0_9GAMM</name>
<dbReference type="AlphaFoldDB" id="A0A2G1VBT0"/>
<accession>A0A2G1VBT0</accession>
<keyword evidence="3" id="KW-1185">Reference proteome</keyword>
<organism evidence="2 3">
    <name type="scientific">Marinobacter guineae</name>
    <dbReference type="NCBI Taxonomy" id="432303"/>
    <lineage>
        <taxon>Bacteria</taxon>
        <taxon>Pseudomonadati</taxon>
        <taxon>Pseudomonadota</taxon>
        <taxon>Gammaproteobacteria</taxon>
        <taxon>Pseudomonadales</taxon>
        <taxon>Marinobacteraceae</taxon>
        <taxon>Marinobacter</taxon>
    </lineage>
</organism>
<proteinExistence type="predicted"/>